<evidence type="ECO:0000313" key="8">
    <source>
        <dbReference type="Proteomes" id="UP001175271"/>
    </source>
</evidence>
<dbReference type="PROSITE" id="PS00022">
    <property type="entry name" value="EGF_1"/>
    <property type="match status" value="1"/>
</dbReference>
<protein>
    <recommendedName>
        <fullName evidence="9">EGF-like domain-containing protein</fullName>
    </recommendedName>
</protein>
<dbReference type="SMART" id="SM00282">
    <property type="entry name" value="LamG"/>
    <property type="match status" value="2"/>
</dbReference>
<dbReference type="CDD" id="cd00054">
    <property type="entry name" value="EGF_CA"/>
    <property type="match status" value="1"/>
</dbReference>
<evidence type="ECO:0000259" key="5">
    <source>
        <dbReference type="PROSITE" id="PS50025"/>
    </source>
</evidence>
<dbReference type="InterPro" id="IPR001791">
    <property type="entry name" value="Laminin_G"/>
</dbReference>
<comment type="caution">
    <text evidence="7">The sequence shown here is derived from an EMBL/GenBank/DDBJ whole genome shotgun (WGS) entry which is preliminary data.</text>
</comment>
<keyword evidence="1 2" id="KW-1015">Disulfide bond</keyword>
<dbReference type="PROSITE" id="PS50025">
    <property type="entry name" value="LAM_G_DOMAIN"/>
    <property type="match status" value="2"/>
</dbReference>
<dbReference type="GO" id="GO:0016020">
    <property type="term" value="C:membrane"/>
    <property type="evidence" value="ECO:0007669"/>
    <property type="project" value="UniProtKB-SubCell"/>
</dbReference>
<proteinExistence type="predicted"/>
<keyword evidence="4" id="KW-0732">Signal</keyword>
<keyword evidence="3" id="KW-0472">Membrane</keyword>
<evidence type="ECO:0000256" key="2">
    <source>
        <dbReference type="PROSITE-ProRule" id="PRU00076"/>
    </source>
</evidence>
<organism evidence="7 8">
    <name type="scientific">Steinernema hermaphroditum</name>
    <dbReference type="NCBI Taxonomy" id="289476"/>
    <lineage>
        <taxon>Eukaryota</taxon>
        <taxon>Metazoa</taxon>
        <taxon>Ecdysozoa</taxon>
        <taxon>Nematoda</taxon>
        <taxon>Chromadorea</taxon>
        <taxon>Rhabditida</taxon>
        <taxon>Tylenchina</taxon>
        <taxon>Panagrolaimomorpha</taxon>
        <taxon>Strongyloidoidea</taxon>
        <taxon>Steinernematidae</taxon>
        <taxon>Steinernema</taxon>
    </lineage>
</organism>
<dbReference type="Proteomes" id="UP001175271">
    <property type="component" value="Unassembled WGS sequence"/>
</dbReference>
<feature type="chain" id="PRO_5041203726" description="EGF-like domain-containing protein" evidence="4">
    <location>
        <begin position="24"/>
        <end position="1167"/>
    </location>
</feature>
<evidence type="ECO:0000256" key="3">
    <source>
        <dbReference type="SAM" id="Phobius"/>
    </source>
</evidence>
<dbReference type="PROSITE" id="PS50026">
    <property type="entry name" value="EGF_3"/>
    <property type="match status" value="2"/>
</dbReference>
<dbReference type="InterPro" id="IPR050372">
    <property type="entry name" value="Neurexin-related_CASP"/>
</dbReference>
<gene>
    <name evidence="7" type="ORF">QR680_002262</name>
</gene>
<dbReference type="InterPro" id="IPR000742">
    <property type="entry name" value="EGF"/>
</dbReference>
<keyword evidence="8" id="KW-1185">Reference proteome</keyword>
<feature type="domain" description="Laminin G" evidence="5">
    <location>
        <begin position="132"/>
        <end position="298"/>
    </location>
</feature>
<evidence type="ECO:0000256" key="1">
    <source>
        <dbReference type="ARBA" id="ARBA00023157"/>
    </source>
</evidence>
<dbReference type="CDD" id="cd00110">
    <property type="entry name" value="LamG"/>
    <property type="match status" value="2"/>
</dbReference>
<dbReference type="InterPro" id="IPR013320">
    <property type="entry name" value="ConA-like_dom_sf"/>
</dbReference>
<feature type="domain" description="EGF-like" evidence="6">
    <location>
        <begin position="452"/>
        <end position="489"/>
    </location>
</feature>
<dbReference type="PANTHER" id="PTHR15036:SF49">
    <property type="entry name" value="AXOTACTIN"/>
    <property type="match status" value="1"/>
</dbReference>
<feature type="transmembrane region" description="Helical" evidence="3">
    <location>
        <begin position="1105"/>
        <end position="1130"/>
    </location>
</feature>
<dbReference type="Gene3D" id="2.60.120.200">
    <property type="match status" value="3"/>
</dbReference>
<dbReference type="PANTHER" id="PTHR15036">
    <property type="entry name" value="PIKACHURIN-LIKE PROTEIN"/>
    <property type="match status" value="1"/>
</dbReference>
<accession>A0AA39LHZ5</accession>
<dbReference type="EMBL" id="JAUCMV010000005">
    <property type="protein sequence ID" value="KAK0397774.1"/>
    <property type="molecule type" value="Genomic_DNA"/>
</dbReference>
<evidence type="ECO:0000313" key="7">
    <source>
        <dbReference type="EMBL" id="KAK0397774.1"/>
    </source>
</evidence>
<evidence type="ECO:0008006" key="9">
    <source>
        <dbReference type="Google" id="ProtNLM"/>
    </source>
</evidence>
<name>A0AA39LHZ5_9BILA</name>
<feature type="domain" description="Laminin G" evidence="5">
    <location>
        <begin position="705"/>
        <end position="872"/>
    </location>
</feature>
<keyword evidence="2" id="KW-0245">EGF-like domain</keyword>
<keyword evidence="3" id="KW-0812">Transmembrane</keyword>
<dbReference type="SMART" id="SM00181">
    <property type="entry name" value="EGF"/>
    <property type="match status" value="2"/>
</dbReference>
<dbReference type="Pfam" id="PF02210">
    <property type="entry name" value="Laminin_G_2"/>
    <property type="match status" value="2"/>
</dbReference>
<comment type="caution">
    <text evidence="2">Lacks conserved residue(s) required for the propagation of feature annotation.</text>
</comment>
<evidence type="ECO:0000259" key="6">
    <source>
        <dbReference type="PROSITE" id="PS50026"/>
    </source>
</evidence>
<feature type="domain" description="EGF-like" evidence="6">
    <location>
        <begin position="868"/>
        <end position="905"/>
    </location>
</feature>
<reference evidence="7" key="1">
    <citation type="submission" date="2023-06" db="EMBL/GenBank/DDBJ databases">
        <title>Genomic analysis of the entomopathogenic nematode Steinernema hermaphroditum.</title>
        <authorList>
            <person name="Schwarz E.M."/>
            <person name="Heppert J.K."/>
            <person name="Baniya A."/>
            <person name="Schwartz H.T."/>
            <person name="Tan C.-H."/>
            <person name="Antoshechkin I."/>
            <person name="Sternberg P.W."/>
            <person name="Goodrich-Blair H."/>
            <person name="Dillman A.R."/>
        </authorList>
    </citation>
    <scope>NUCLEOTIDE SEQUENCE</scope>
    <source>
        <strain evidence="7">PS9179</strain>
        <tissue evidence="7">Whole animal</tissue>
    </source>
</reference>
<dbReference type="SUPFAM" id="SSF49899">
    <property type="entry name" value="Concanavalin A-like lectins/glucanases"/>
    <property type="match status" value="4"/>
</dbReference>
<evidence type="ECO:0000256" key="4">
    <source>
        <dbReference type="SAM" id="SignalP"/>
    </source>
</evidence>
<sequence>MIYEAPLIYIILICTTLFSHVHAELPGHVKCFDQQYSTLEIDLKTVVTLQKLAILAPIGIYHVHTEISDGVFSQLLQKNGRPMVLYSSLTAGNAEWLTCSVITRRIRLVPVFSKQENAPISVFVSACRHETDIIAMDDRSFYVDSRSAGLVSMYENVLSIMFRTYYDGIFLFSGAEQGDLLVAQITAGRVYVIFDFGSLSYMEISGGTALNDGAWHELRWVHEFDSVELMVDGVLENSTSPTGLYRKLDFHTEIEIGGRPFDAQSNTIQSSYRGCLASVRLNNVELLSYAPKGIYASCSLPHNQMVTIADGGSVSVPYSFLPFTFEFRILPVPGEFLTVMEPKNESLFVLSFNKNMSIEMNANSTFINHISDPDLRFDDGSWHSMIFNIRNGRLEVEVDGVTIIWLEGSIVRTIALRMSVFRLSAVGCYRSTTVSLRSAHVTGLVHLDKCVYENKCRAGTCENEGRCIQTSLNTFRCECAAKHKGTFCHTSLHPRSCEEFFRTASKKKQRQNVTIDIDGGGPLRPFTVLCERNSTGENGTNLQRVVRTILNHDLVDGLLVSGPTEPGAIRRPLGYAVSASQMDRFIDGFEQCEQWMSFTCHGGSRLMTYGTERRPSSWYSTRNGQHGLQWGDAPPYSRMCSCAMNSSCIYNRMCNCDSGKDGTDEGFNNNKHLLPVMQLYVGGTTHSSSSAVVVGPLVCSHRVVNDALVFMDRNRRIVGSQTFQSTTFDIYLHVRFRHPRVTIFTWESTNGQRWFQLFSRGGRLIGQIVNGGRIWEIESGKIVNDNEWHTVYWEVDEASASLLVDDNKVSTSTAIILPYTYTWILGSRSEQGKDGYAGIIRNMYLNGREVAFAHYLRDPSSSAIVLGNAGACRSNSCHNGGLCEEYYDSYKCNCSMTPFTGSFCEQEVGASVQRGSEISIPWQHPAHISNCYRVAIQTTHVDVSILRARALFAESSINISLTTKGFLNVNIFDGFFFRHNMTSSKASLADNRLKDIAFCADRQEFRLTINEKPNIVIAGNFTFFNDLNVWHFVDKNFTGCLTRLQIGTVFPLKERSKSRLTYKGKMKFDSCPFDKMLRSVKEESPERASNISVSTVIDSVGKVRLLTPAMCLVIVCGIAVLTCLLSWYICSRPDGVYETNESLSAFCTPSKSVEPLVVDTFQKEYFC</sequence>
<feature type="disulfide bond" evidence="2">
    <location>
        <begin position="479"/>
        <end position="488"/>
    </location>
</feature>
<dbReference type="AlphaFoldDB" id="A0AA39LHZ5"/>
<dbReference type="Gene3D" id="2.60.120.1000">
    <property type="match status" value="1"/>
</dbReference>
<dbReference type="Gene3D" id="2.10.25.10">
    <property type="entry name" value="Laminin"/>
    <property type="match status" value="1"/>
</dbReference>
<keyword evidence="3" id="KW-1133">Transmembrane helix</keyword>
<feature type="signal peptide" evidence="4">
    <location>
        <begin position="1"/>
        <end position="23"/>
    </location>
</feature>